<organism evidence="11">
    <name type="scientific">Darwinula stevensoni</name>
    <dbReference type="NCBI Taxonomy" id="69355"/>
    <lineage>
        <taxon>Eukaryota</taxon>
        <taxon>Metazoa</taxon>
        <taxon>Ecdysozoa</taxon>
        <taxon>Arthropoda</taxon>
        <taxon>Crustacea</taxon>
        <taxon>Oligostraca</taxon>
        <taxon>Ostracoda</taxon>
        <taxon>Podocopa</taxon>
        <taxon>Podocopida</taxon>
        <taxon>Darwinulocopina</taxon>
        <taxon>Darwinuloidea</taxon>
        <taxon>Darwinulidae</taxon>
        <taxon>Darwinula</taxon>
    </lineage>
</organism>
<feature type="transmembrane region" description="Helical" evidence="10">
    <location>
        <begin position="116"/>
        <end position="137"/>
    </location>
</feature>
<evidence type="ECO:0000256" key="5">
    <source>
        <dbReference type="ARBA" id="ARBA00022832"/>
    </source>
</evidence>
<feature type="transmembrane region" description="Helical" evidence="10">
    <location>
        <begin position="168"/>
        <end position="186"/>
    </location>
</feature>
<feature type="transmembrane region" description="Helical" evidence="10">
    <location>
        <begin position="63"/>
        <end position="86"/>
    </location>
</feature>
<evidence type="ECO:0000256" key="1">
    <source>
        <dbReference type="ARBA" id="ARBA00004141"/>
    </source>
</evidence>
<evidence type="ECO:0000313" key="12">
    <source>
        <dbReference type="Proteomes" id="UP000677054"/>
    </source>
</evidence>
<keyword evidence="8 10" id="KW-0472">Membrane</keyword>
<dbReference type="OrthoDB" id="10259681at2759"/>
<feature type="transmembrane region" description="Helical" evidence="10">
    <location>
        <begin position="144"/>
        <end position="162"/>
    </location>
</feature>
<evidence type="ECO:0000256" key="9">
    <source>
        <dbReference type="ARBA" id="ARBA00023160"/>
    </source>
</evidence>
<keyword evidence="9 10" id="KW-0275">Fatty acid biosynthesis</keyword>
<keyword evidence="6 10" id="KW-1133">Transmembrane helix</keyword>
<keyword evidence="4 10" id="KW-0812">Transmembrane</keyword>
<reference evidence="11" key="1">
    <citation type="submission" date="2020-11" db="EMBL/GenBank/DDBJ databases">
        <authorList>
            <person name="Tran Van P."/>
        </authorList>
    </citation>
    <scope>NUCLEOTIDE SEQUENCE</scope>
</reference>
<dbReference type="EMBL" id="CAJPEV010000169">
    <property type="protein sequence ID" value="CAG0881759.1"/>
    <property type="molecule type" value="Genomic_DNA"/>
</dbReference>
<dbReference type="Proteomes" id="UP000677054">
    <property type="component" value="Unassembled WGS sequence"/>
</dbReference>
<dbReference type="EMBL" id="LR899686">
    <property type="protein sequence ID" value="CAD7241736.1"/>
    <property type="molecule type" value="Genomic_DNA"/>
</dbReference>
<keyword evidence="12" id="KW-1185">Reference proteome</keyword>
<evidence type="ECO:0000256" key="7">
    <source>
        <dbReference type="ARBA" id="ARBA00023098"/>
    </source>
</evidence>
<evidence type="ECO:0000256" key="4">
    <source>
        <dbReference type="ARBA" id="ARBA00022692"/>
    </source>
</evidence>
<accession>A0A7R8X8Q1</accession>
<evidence type="ECO:0000256" key="3">
    <source>
        <dbReference type="ARBA" id="ARBA00022679"/>
    </source>
</evidence>
<comment type="similarity">
    <text evidence="10">Belongs to the ELO family.</text>
</comment>
<feature type="transmembrane region" description="Helical" evidence="10">
    <location>
        <begin position="198"/>
        <end position="224"/>
    </location>
</feature>
<sequence>MEAMDCRPEPETEKSPGFDFDPQASRKWMRDAWMPFAVVVVLLYLLLVIWSRGLAKGGRKVEVLVPLVAWNGGLAIFSAVGAWKVFPWFYFVLFSRGFYCSVCSNSYMTESRETGYWIFLFVLSKIPELGDTVFLLLKRQPLTFLHCYHHATVILFTAHIYVDFAATGIWFCALNYVVHALMYSYYTVRTMGFRVPRWIAKVITCLQILQMVLGTAATAGAFYYKIRRFPCQMNGVNIVVSLALYLSYWVLFSIFFRNSYVKTISKCTTQ</sequence>
<dbReference type="Pfam" id="PF01151">
    <property type="entry name" value="ELO"/>
    <property type="match status" value="1"/>
</dbReference>
<dbReference type="AlphaFoldDB" id="A0A7R8X8Q1"/>
<evidence type="ECO:0000313" key="11">
    <source>
        <dbReference type="EMBL" id="CAD7241736.1"/>
    </source>
</evidence>
<keyword evidence="2 10" id="KW-0444">Lipid biosynthesis</keyword>
<comment type="catalytic activity">
    <reaction evidence="10">
        <text>a very-long-chain acyl-CoA + malonyl-CoA + H(+) = a very-long-chain 3-oxoacyl-CoA + CO2 + CoA</text>
        <dbReference type="Rhea" id="RHEA:32727"/>
        <dbReference type="ChEBI" id="CHEBI:15378"/>
        <dbReference type="ChEBI" id="CHEBI:16526"/>
        <dbReference type="ChEBI" id="CHEBI:57287"/>
        <dbReference type="ChEBI" id="CHEBI:57384"/>
        <dbReference type="ChEBI" id="CHEBI:90725"/>
        <dbReference type="ChEBI" id="CHEBI:90736"/>
        <dbReference type="EC" id="2.3.1.199"/>
    </reaction>
</comment>
<dbReference type="PANTHER" id="PTHR11157">
    <property type="entry name" value="FATTY ACID ACYL TRANSFERASE-RELATED"/>
    <property type="match status" value="1"/>
</dbReference>
<gene>
    <name evidence="11" type="ORF">DSTB1V02_LOCUS1716</name>
</gene>
<evidence type="ECO:0000256" key="2">
    <source>
        <dbReference type="ARBA" id="ARBA00022516"/>
    </source>
</evidence>
<dbReference type="GO" id="GO:0005789">
    <property type="term" value="C:endoplasmic reticulum membrane"/>
    <property type="evidence" value="ECO:0007669"/>
    <property type="project" value="TreeGrafter"/>
</dbReference>
<dbReference type="GO" id="GO:0009922">
    <property type="term" value="F:fatty acid elongase activity"/>
    <property type="evidence" value="ECO:0007669"/>
    <property type="project" value="UniProtKB-EC"/>
</dbReference>
<keyword evidence="7 10" id="KW-0443">Lipid metabolism</keyword>
<dbReference type="GO" id="GO:0042761">
    <property type="term" value="P:very long-chain fatty acid biosynthetic process"/>
    <property type="evidence" value="ECO:0007669"/>
    <property type="project" value="TreeGrafter"/>
</dbReference>
<dbReference type="GO" id="GO:0034625">
    <property type="term" value="P:fatty acid elongation, monounsaturated fatty acid"/>
    <property type="evidence" value="ECO:0007669"/>
    <property type="project" value="TreeGrafter"/>
</dbReference>
<dbReference type="GO" id="GO:0034626">
    <property type="term" value="P:fatty acid elongation, polyunsaturated fatty acid"/>
    <property type="evidence" value="ECO:0007669"/>
    <property type="project" value="TreeGrafter"/>
</dbReference>
<evidence type="ECO:0000256" key="8">
    <source>
        <dbReference type="ARBA" id="ARBA00023136"/>
    </source>
</evidence>
<dbReference type="InterPro" id="IPR002076">
    <property type="entry name" value="ELO_fam"/>
</dbReference>
<feature type="transmembrane region" description="Helical" evidence="10">
    <location>
        <begin position="236"/>
        <end position="256"/>
    </location>
</feature>
<name>A0A7R8X8Q1_9CRUS</name>
<dbReference type="GO" id="GO:0019367">
    <property type="term" value="P:fatty acid elongation, saturated fatty acid"/>
    <property type="evidence" value="ECO:0007669"/>
    <property type="project" value="TreeGrafter"/>
</dbReference>
<dbReference type="EC" id="2.3.1.199" evidence="10"/>
<evidence type="ECO:0000256" key="10">
    <source>
        <dbReference type="RuleBase" id="RU361115"/>
    </source>
</evidence>
<dbReference type="GO" id="GO:0030148">
    <property type="term" value="P:sphingolipid biosynthetic process"/>
    <property type="evidence" value="ECO:0007669"/>
    <property type="project" value="TreeGrafter"/>
</dbReference>
<keyword evidence="5 10" id="KW-0276">Fatty acid metabolism</keyword>
<comment type="subcellular location">
    <subcellularLocation>
        <location evidence="1">Membrane</location>
        <topology evidence="1">Multi-pass membrane protein</topology>
    </subcellularLocation>
</comment>
<keyword evidence="3 10" id="KW-0808">Transferase</keyword>
<proteinExistence type="inferred from homology"/>
<protein>
    <recommendedName>
        <fullName evidence="10">Elongation of very long chain fatty acids protein</fullName>
        <ecNumber evidence="10">2.3.1.199</ecNumber>
    </recommendedName>
    <alternativeName>
        <fullName evidence="10">Very-long-chain 3-oxoacyl-CoA synthase</fullName>
    </alternativeName>
</protein>
<evidence type="ECO:0000256" key="6">
    <source>
        <dbReference type="ARBA" id="ARBA00022989"/>
    </source>
</evidence>
<dbReference type="PANTHER" id="PTHR11157:SF17">
    <property type="entry name" value="ELONGATION OF VERY LONG CHAIN FATTY ACIDS PROTEIN 6"/>
    <property type="match status" value="1"/>
</dbReference>
<feature type="transmembrane region" description="Helical" evidence="10">
    <location>
        <begin position="32"/>
        <end position="51"/>
    </location>
</feature>